<proteinExistence type="predicted"/>
<dbReference type="EMBL" id="JACEOL010000025">
    <property type="protein sequence ID" value="MBA4602137.1"/>
    <property type="molecule type" value="Genomic_DNA"/>
</dbReference>
<gene>
    <name evidence="1" type="ORF">H2C83_07380</name>
</gene>
<sequence length="84" mass="10013">MYHSDGSYHQRKYLHKAHHYCKKACEYIEKAMRCGPCDNDRPGYDRYGGGCRWPTRYGEYRHNPHHMDSSSCYTYADNENLLDT</sequence>
<protein>
    <submittedName>
        <fullName evidence="1">Uncharacterized protein</fullName>
    </submittedName>
</protein>
<evidence type="ECO:0000313" key="1">
    <source>
        <dbReference type="EMBL" id="MBA4602137.1"/>
    </source>
</evidence>
<comment type="caution">
    <text evidence="1">The sequence shown here is derived from an EMBL/GenBank/DDBJ whole genome shotgun (WGS) entry which is preliminary data.</text>
</comment>
<evidence type="ECO:0000313" key="2">
    <source>
        <dbReference type="Proteomes" id="UP000538292"/>
    </source>
</evidence>
<dbReference type="RefSeq" id="WP_181739348.1">
    <property type="nucleotide sequence ID" value="NZ_JACEOL010000025.1"/>
</dbReference>
<dbReference type="AlphaFoldDB" id="A0A7W2ARA6"/>
<keyword evidence="2" id="KW-1185">Reference proteome</keyword>
<reference evidence="1 2" key="1">
    <citation type="submission" date="2020-07" db="EMBL/GenBank/DDBJ databases">
        <title>Thermoactinomyces phylogeny.</title>
        <authorList>
            <person name="Dunlap C."/>
        </authorList>
    </citation>
    <scope>NUCLEOTIDE SEQUENCE [LARGE SCALE GENOMIC DNA]</scope>
    <source>
        <strain evidence="1 2">AMNI-1</strain>
    </source>
</reference>
<accession>A0A7W2ARA6</accession>
<name>A0A7W2ARA6_9BACL</name>
<dbReference type="Proteomes" id="UP000538292">
    <property type="component" value="Unassembled WGS sequence"/>
</dbReference>
<organism evidence="1 2">
    <name type="scientific">Thermoactinomyces mirandus</name>
    <dbReference type="NCBI Taxonomy" id="2756294"/>
    <lineage>
        <taxon>Bacteria</taxon>
        <taxon>Bacillati</taxon>
        <taxon>Bacillota</taxon>
        <taxon>Bacilli</taxon>
        <taxon>Bacillales</taxon>
        <taxon>Thermoactinomycetaceae</taxon>
        <taxon>Thermoactinomyces</taxon>
    </lineage>
</organism>